<feature type="transmembrane region" description="Helical" evidence="6">
    <location>
        <begin position="151"/>
        <end position="168"/>
    </location>
</feature>
<dbReference type="GO" id="GO:0005886">
    <property type="term" value="C:plasma membrane"/>
    <property type="evidence" value="ECO:0007669"/>
    <property type="project" value="UniProtKB-SubCell"/>
</dbReference>
<proteinExistence type="predicted"/>
<dbReference type="AlphaFoldDB" id="A0A7Y7IY99"/>
<accession>A0A7Y7IY99</accession>
<keyword evidence="4 6" id="KW-1133">Transmembrane helix</keyword>
<keyword evidence="5 6" id="KW-0472">Membrane</keyword>
<organism evidence="7 8">
    <name type="scientific">Nguyenibacter vanlangensis</name>
    <dbReference type="NCBI Taxonomy" id="1216886"/>
    <lineage>
        <taxon>Bacteria</taxon>
        <taxon>Pseudomonadati</taxon>
        <taxon>Pseudomonadota</taxon>
        <taxon>Alphaproteobacteria</taxon>
        <taxon>Acetobacterales</taxon>
        <taxon>Acetobacteraceae</taxon>
        <taxon>Nguyenibacter</taxon>
    </lineage>
</organism>
<name>A0A7Y7IY99_9PROT</name>
<sequence length="302" mass="32944">MPAAILLAGGAMDVLCDRRPAHLPWWMPSVFSWPVYGGCILALWLYCRGWRRLRRQGMISGIGPGRAPVFFLLGVGAIYAVLQTHFLYAAQHLFTFNRVQHLAMHHLGPFLIALSDPGPVLRHGAPPWLRAALGRPAIRAAIRAVMRWVQHPMPACLLFFGLVWLWLIPPVHVRAMLDPTLFAVMNASMVIDGLLFWFLILDPRPGGGGGILSQPARLFLVTAVQLPQIAAGAAIAFAGRDIYPYYDICGRLVPGIDAGLDQQIGGSIVCYGGGMMSALAALILFGRLWRDDRPAATVRGAA</sequence>
<evidence type="ECO:0000313" key="7">
    <source>
        <dbReference type="EMBL" id="NVN12372.1"/>
    </source>
</evidence>
<evidence type="ECO:0000256" key="5">
    <source>
        <dbReference type="ARBA" id="ARBA00023136"/>
    </source>
</evidence>
<gene>
    <name evidence="7" type="ORF">HUK84_14775</name>
</gene>
<dbReference type="Proteomes" id="UP000534870">
    <property type="component" value="Unassembled WGS sequence"/>
</dbReference>
<evidence type="ECO:0000256" key="2">
    <source>
        <dbReference type="ARBA" id="ARBA00022475"/>
    </source>
</evidence>
<evidence type="ECO:0000256" key="4">
    <source>
        <dbReference type="ARBA" id="ARBA00022989"/>
    </source>
</evidence>
<reference evidence="7 8" key="1">
    <citation type="submission" date="2020-06" db="EMBL/GenBank/DDBJ databases">
        <title>Description of novel acetic acid bacteria.</title>
        <authorList>
            <person name="Sombolestani A."/>
        </authorList>
    </citation>
    <scope>NUCLEOTIDE SEQUENCE [LARGE SCALE GENOMIC DNA]</scope>
    <source>
        <strain evidence="7 8">LMG 31431</strain>
    </source>
</reference>
<feature type="transmembrane region" description="Helical" evidence="6">
    <location>
        <begin position="26"/>
        <end position="46"/>
    </location>
</feature>
<keyword evidence="3 6" id="KW-0812">Transmembrane</keyword>
<evidence type="ECO:0000313" key="8">
    <source>
        <dbReference type="Proteomes" id="UP000534870"/>
    </source>
</evidence>
<dbReference type="InterPro" id="IPR019108">
    <property type="entry name" value="Caa3_assmbl_CtaG-rel"/>
</dbReference>
<evidence type="ECO:0000256" key="1">
    <source>
        <dbReference type="ARBA" id="ARBA00004651"/>
    </source>
</evidence>
<evidence type="ECO:0000256" key="6">
    <source>
        <dbReference type="SAM" id="Phobius"/>
    </source>
</evidence>
<comment type="subcellular location">
    <subcellularLocation>
        <location evidence="1">Cell membrane</location>
        <topology evidence="1">Multi-pass membrane protein</topology>
    </subcellularLocation>
</comment>
<dbReference type="Pfam" id="PF09678">
    <property type="entry name" value="Caa3_CtaG"/>
    <property type="match status" value="1"/>
</dbReference>
<evidence type="ECO:0000256" key="3">
    <source>
        <dbReference type="ARBA" id="ARBA00022692"/>
    </source>
</evidence>
<dbReference type="EMBL" id="JABXXP010000421">
    <property type="protein sequence ID" value="NVN12372.1"/>
    <property type="molecule type" value="Genomic_DNA"/>
</dbReference>
<dbReference type="RefSeq" id="WP_176640965.1">
    <property type="nucleotide sequence ID" value="NZ_JABXXP010000421.1"/>
</dbReference>
<feature type="transmembrane region" description="Helical" evidence="6">
    <location>
        <begin position="180"/>
        <end position="200"/>
    </location>
</feature>
<keyword evidence="2" id="KW-1003">Cell membrane</keyword>
<feature type="transmembrane region" description="Helical" evidence="6">
    <location>
        <begin position="264"/>
        <end position="285"/>
    </location>
</feature>
<comment type="caution">
    <text evidence="7">The sequence shown here is derived from an EMBL/GenBank/DDBJ whole genome shotgun (WGS) entry which is preliminary data.</text>
</comment>
<protein>
    <submittedName>
        <fullName evidence="7">Cytochrome c oxidase assembly protein</fullName>
    </submittedName>
</protein>
<feature type="transmembrane region" description="Helical" evidence="6">
    <location>
        <begin position="67"/>
        <end position="88"/>
    </location>
</feature>